<gene>
    <name evidence="1" type="ORF">BOTBODRAFT_170233</name>
</gene>
<name>A0A067MZW1_BOTB1</name>
<sequence length="109" mass="12183">MMRSEKHCSQLAIKPGKQPTMFEILRLPRRDLLGALSNNRMQAPPRTIFGLALIAYSKLEPAFRLHTLQPFASDYTSRLVGAFLAVMGTQDPGAFNFPAILAYVFHGTF</sequence>
<dbReference type="HOGENOM" id="CLU_2183513_0_0_1"/>
<reference evidence="2" key="1">
    <citation type="journal article" date="2014" name="Proc. Natl. Acad. Sci. U.S.A.">
        <title>Extensive sampling of basidiomycete genomes demonstrates inadequacy of the white-rot/brown-rot paradigm for wood decay fungi.</title>
        <authorList>
            <person name="Riley R."/>
            <person name="Salamov A.A."/>
            <person name="Brown D.W."/>
            <person name="Nagy L.G."/>
            <person name="Floudas D."/>
            <person name="Held B.W."/>
            <person name="Levasseur A."/>
            <person name="Lombard V."/>
            <person name="Morin E."/>
            <person name="Otillar R."/>
            <person name="Lindquist E.A."/>
            <person name="Sun H."/>
            <person name="LaButti K.M."/>
            <person name="Schmutz J."/>
            <person name="Jabbour D."/>
            <person name="Luo H."/>
            <person name="Baker S.E."/>
            <person name="Pisabarro A.G."/>
            <person name="Walton J.D."/>
            <person name="Blanchette R.A."/>
            <person name="Henrissat B."/>
            <person name="Martin F."/>
            <person name="Cullen D."/>
            <person name="Hibbett D.S."/>
            <person name="Grigoriev I.V."/>
        </authorList>
    </citation>
    <scope>NUCLEOTIDE SEQUENCE [LARGE SCALE GENOMIC DNA]</scope>
    <source>
        <strain evidence="2">FD-172 SS1</strain>
    </source>
</reference>
<dbReference type="AlphaFoldDB" id="A0A067MZW1"/>
<evidence type="ECO:0000313" key="2">
    <source>
        <dbReference type="Proteomes" id="UP000027195"/>
    </source>
</evidence>
<keyword evidence="2" id="KW-1185">Reference proteome</keyword>
<accession>A0A067MZW1</accession>
<dbReference type="InParanoid" id="A0A067MZW1"/>
<dbReference type="EMBL" id="KL198018">
    <property type="protein sequence ID" value="KDQ20235.1"/>
    <property type="molecule type" value="Genomic_DNA"/>
</dbReference>
<protein>
    <submittedName>
        <fullName evidence="1">Uncharacterized protein</fullName>
    </submittedName>
</protein>
<proteinExistence type="predicted"/>
<evidence type="ECO:0000313" key="1">
    <source>
        <dbReference type="EMBL" id="KDQ20235.1"/>
    </source>
</evidence>
<organism evidence="1 2">
    <name type="scientific">Botryobasidium botryosum (strain FD-172 SS1)</name>
    <dbReference type="NCBI Taxonomy" id="930990"/>
    <lineage>
        <taxon>Eukaryota</taxon>
        <taxon>Fungi</taxon>
        <taxon>Dikarya</taxon>
        <taxon>Basidiomycota</taxon>
        <taxon>Agaricomycotina</taxon>
        <taxon>Agaricomycetes</taxon>
        <taxon>Cantharellales</taxon>
        <taxon>Botryobasidiaceae</taxon>
        <taxon>Botryobasidium</taxon>
    </lineage>
</organism>
<dbReference type="Proteomes" id="UP000027195">
    <property type="component" value="Unassembled WGS sequence"/>
</dbReference>